<reference evidence="2 3" key="1">
    <citation type="submission" date="2019-01" db="EMBL/GenBank/DDBJ databases">
        <title>Draft genome sequence of Psathyrella aberdarensis IHI B618.</title>
        <authorList>
            <person name="Buettner E."/>
            <person name="Kellner H."/>
        </authorList>
    </citation>
    <scope>NUCLEOTIDE SEQUENCE [LARGE SCALE GENOMIC DNA]</scope>
    <source>
        <strain evidence="2 3">IHI B618</strain>
    </source>
</reference>
<dbReference type="STRING" id="2316362.A0A4Q2D6A7"/>
<dbReference type="AlphaFoldDB" id="A0A4Q2D6A7"/>
<proteinExistence type="predicted"/>
<gene>
    <name evidence="2" type="ORF">EST38_g11793</name>
</gene>
<comment type="caution">
    <text evidence="2">The sequence shown here is derived from an EMBL/GenBank/DDBJ whole genome shotgun (WGS) entry which is preliminary data.</text>
</comment>
<evidence type="ECO:0000313" key="3">
    <source>
        <dbReference type="Proteomes" id="UP000290288"/>
    </source>
</evidence>
<dbReference type="Proteomes" id="UP000290288">
    <property type="component" value="Unassembled WGS sequence"/>
</dbReference>
<evidence type="ECO:0000313" key="2">
    <source>
        <dbReference type="EMBL" id="RXW14061.1"/>
    </source>
</evidence>
<feature type="region of interest" description="Disordered" evidence="1">
    <location>
        <begin position="287"/>
        <end position="309"/>
    </location>
</feature>
<protein>
    <submittedName>
        <fullName evidence="2">Uncharacterized protein</fullName>
    </submittedName>
</protein>
<sequence length="340" mass="37767">MNNHFDWAKAGEIIGTRFLQDKQDASNAGICNVSLLKIEDARFIRIQYPPSIRLMTGEREEAVEVVMKIPGVLCSKILPPLKRIPGRAGASQVRNLRQQVKVTGGGQLSFNAALDKVMSLFETFKQHVGASKVLPYDNIPFEGERTLESHARYFTDRDLVPYEKNESFLPGVDPHQVLRRIQPDSFIHAQDNRVEYCTEELSASGAILVQPCDPSVFHVGDIVDMVFSFVGIPVKDGMYKVILNLRGLTLVNADLRKESVNAELRGDCAPAAYVTAPKRRRLYLDAPTSGPVVENDTATTADKDCRGGAPTDQLTVTALGKERGMQDVAEKMQRMEVDRH</sequence>
<name>A0A4Q2D6A7_9AGAR</name>
<organism evidence="2 3">
    <name type="scientific">Candolleomyces aberdarensis</name>
    <dbReference type="NCBI Taxonomy" id="2316362"/>
    <lineage>
        <taxon>Eukaryota</taxon>
        <taxon>Fungi</taxon>
        <taxon>Dikarya</taxon>
        <taxon>Basidiomycota</taxon>
        <taxon>Agaricomycotina</taxon>
        <taxon>Agaricomycetes</taxon>
        <taxon>Agaricomycetidae</taxon>
        <taxon>Agaricales</taxon>
        <taxon>Agaricineae</taxon>
        <taxon>Psathyrellaceae</taxon>
        <taxon>Candolleomyces</taxon>
    </lineage>
</organism>
<dbReference type="EMBL" id="SDEE01000773">
    <property type="protein sequence ID" value="RXW14061.1"/>
    <property type="molecule type" value="Genomic_DNA"/>
</dbReference>
<evidence type="ECO:0000256" key="1">
    <source>
        <dbReference type="SAM" id="MobiDB-lite"/>
    </source>
</evidence>
<dbReference type="OrthoDB" id="3269456at2759"/>
<keyword evidence="3" id="KW-1185">Reference proteome</keyword>
<accession>A0A4Q2D6A7</accession>